<feature type="domain" description="Major facilitator superfamily (MFS) profile" evidence="10">
    <location>
        <begin position="45"/>
        <end position="473"/>
    </location>
</feature>
<keyword evidence="12" id="KW-1185">Reference proteome</keyword>
<dbReference type="GO" id="GO:0005886">
    <property type="term" value="C:plasma membrane"/>
    <property type="evidence" value="ECO:0007669"/>
    <property type="project" value="UniProtKB-SubCell"/>
</dbReference>
<dbReference type="OrthoDB" id="6612291at2759"/>
<feature type="transmembrane region" description="Helical" evidence="9">
    <location>
        <begin position="115"/>
        <end position="135"/>
    </location>
</feature>
<evidence type="ECO:0000313" key="11">
    <source>
        <dbReference type="EMBL" id="CAG7834852.1"/>
    </source>
</evidence>
<proteinExistence type="inferred from homology"/>
<dbReference type="InterPro" id="IPR020846">
    <property type="entry name" value="MFS_dom"/>
</dbReference>
<dbReference type="PANTHER" id="PTHR48021:SF1">
    <property type="entry name" value="GH07001P-RELATED"/>
    <property type="match status" value="1"/>
</dbReference>
<comment type="subcellular location">
    <subcellularLocation>
        <location evidence="1">Cell membrane</location>
        <topology evidence="1">Multi-pass membrane protein</topology>
    </subcellularLocation>
</comment>
<keyword evidence="2" id="KW-1003">Cell membrane</keyword>
<name>A0A8J2PZX7_9HEXA</name>
<accession>A0A8J2PZX7</accession>
<feature type="transmembrane region" description="Helical" evidence="9">
    <location>
        <begin position="347"/>
        <end position="369"/>
    </location>
</feature>
<evidence type="ECO:0000256" key="9">
    <source>
        <dbReference type="SAM" id="Phobius"/>
    </source>
</evidence>
<dbReference type="InterPro" id="IPR003663">
    <property type="entry name" value="Sugar/inositol_transpt"/>
</dbReference>
<feature type="transmembrane region" description="Helical" evidence="9">
    <location>
        <begin position="381"/>
        <end position="406"/>
    </location>
</feature>
<keyword evidence="4 9" id="KW-1133">Transmembrane helix</keyword>
<dbReference type="Pfam" id="PF00083">
    <property type="entry name" value="Sugar_tr"/>
    <property type="match status" value="1"/>
</dbReference>
<evidence type="ECO:0000256" key="8">
    <source>
        <dbReference type="RuleBase" id="RU003346"/>
    </source>
</evidence>
<dbReference type="CDD" id="cd17358">
    <property type="entry name" value="MFS_GLUT6_8_Class3_like"/>
    <property type="match status" value="1"/>
</dbReference>
<dbReference type="PROSITE" id="PS50850">
    <property type="entry name" value="MFS"/>
    <property type="match status" value="1"/>
</dbReference>
<evidence type="ECO:0000256" key="7">
    <source>
        <dbReference type="ARBA" id="ARBA00024348"/>
    </source>
</evidence>
<feature type="transmembrane region" description="Helical" evidence="9">
    <location>
        <begin position="173"/>
        <end position="192"/>
    </location>
</feature>
<keyword evidence="6" id="KW-0325">Glycoprotein</keyword>
<evidence type="ECO:0000313" key="12">
    <source>
        <dbReference type="Proteomes" id="UP000708208"/>
    </source>
</evidence>
<evidence type="ECO:0000256" key="1">
    <source>
        <dbReference type="ARBA" id="ARBA00004651"/>
    </source>
</evidence>
<keyword evidence="3 9" id="KW-0812">Transmembrane</keyword>
<comment type="similarity">
    <text evidence="7">Belongs to the major facilitator superfamily. Sugar transporter (TC 2.A.1.1) family. Trehalose transporter subfamily.</text>
</comment>
<dbReference type="NCBIfam" id="TIGR00879">
    <property type="entry name" value="SP"/>
    <property type="match status" value="1"/>
</dbReference>
<organism evidence="11 12">
    <name type="scientific">Allacma fusca</name>
    <dbReference type="NCBI Taxonomy" id="39272"/>
    <lineage>
        <taxon>Eukaryota</taxon>
        <taxon>Metazoa</taxon>
        <taxon>Ecdysozoa</taxon>
        <taxon>Arthropoda</taxon>
        <taxon>Hexapoda</taxon>
        <taxon>Collembola</taxon>
        <taxon>Symphypleona</taxon>
        <taxon>Sminthuridae</taxon>
        <taxon>Allacma</taxon>
    </lineage>
</organism>
<dbReference type="PANTHER" id="PTHR48021">
    <property type="match status" value="1"/>
</dbReference>
<gene>
    <name evidence="11" type="ORF">AFUS01_LOCUS44304</name>
</gene>
<dbReference type="InterPro" id="IPR005829">
    <property type="entry name" value="Sugar_transporter_CS"/>
</dbReference>
<dbReference type="InterPro" id="IPR044775">
    <property type="entry name" value="MFS_ERD6/Tret1-like"/>
</dbReference>
<dbReference type="FunFam" id="1.20.1250.20:FF:000055">
    <property type="entry name" value="Facilitated trehalose transporter Tret1-2 homolog"/>
    <property type="match status" value="1"/>
</dbReference>
<comment type="caution">
    <text evidence="11">The sequence shown here is derived from an EMBL/GenBank/DDBJ whole genome shotgun (WGS) entry which is preliminary data.</text>
</comment>
<evidence type="ECO:0000256" key="6">
    <source>
        <dbReference type="ARBA" id="ARBA00023180"/>
    </source>
</evidence>
<evidence type="ECO:0000256" key="3">
    <source>
        <dbReference type="ARBA" id="ARBA00022692"/>
    </source>
</evidence>
<dbReference type="Proteomes" id="UP000708208">
    <property type="component" value="Unassembled WGS sequence"/>
</dbReference>
<dbReference type="InterPro" id="IPR005828">
    <property type="entry name" value="MFS_sugar_transport-like"/>
</dbReference>
<feature type="transmembrane region" description="Helical" evidence="9">
    <location>
        <begin position="85"/>
        <end position="108"/>
    </location>
</feature>
<dbReference type="AlphaFoldDB" id="A0A8J2PZX7"/>
<feature type="transmembrane region" description="Helical" evidence="9">
    <location>
        <begin position="450"/>
        <end position="469"/>
    </location>
</feature>
<evidence type="ECO:0000259" key="10">
    <source>
        <dbReference type="PROSITE" id="PS50850"/>
    </source>
</evidence>
<keyword evidence="8" id="KW-0813">Transport</keyword>
<dbReference type="GO" id="GO:0051119">
    <property type="term" value="F:sugar transmembrane transporter activity"/>
    <property type="evidence" value="ECO:0007669"/>
    <property type="project" value="InterPro"/>
</dbReference>
<dbReference type="PROSITE" id="PS00217">
    <property type="entry name" value="SUGAR_TRANSPORT_2"/>
    <property type="match status" value="1"/>
</dbReference>
<dbReference type="EMBL" id="CAJVCH010570409">
    <property type="protein sequence ID" value="CAG7834852.1"/>
    <property type="molecule type" value="Genomic_DNA"/>
</dbReference>
<feature type="transmembrane region" description="Helical" evidence="9">
    <location>
        <begin position="198"/>
        <end position="219"/>
    </location>
</feature>
<feature type="transmembrane region" description="Helical" evidence="9">
    <location>
        <begin position="141"/>
        <end position="161"/>
    </location>
</feature>
<evidence type="ECO:0000256" key="4">
    <source>
        <dbReference type="ARBA" id="ARBA00022989"/>
    </source>
</evidence>
<dbReference type="PROSITE" id="PS00216">
    <property type="entry name" value="SUGAR_TRANSPORT_1"/>
    <property type="match status" value="1"/>
</dbReference>
<sequence>MNRILNLLSGSSPRPGYYRLEADESPSLSTSGQKFAARKFPQYLATFVANIGAFALGNALGWTSPSLPNIEERGDFNNLQANSDLATWIGSMTPLGCFFSGFVAGFLVEKIGRRWTMLVMALPFVGGWLIISFAPTPTWMLAGRFLTGFCGGAFTLTVPVYASEISEDSIRGVLSNLMGLAINGGIFFTYVVGSLVPWTTSSLICAFFPAIFAVGMYFMPETPVYLTSKGRVNDALESLMWLRGADYYDQVKDELKSIEASVGNVSKSPTLKELLQPSVLKPGVICLMLMFFQQFGGINAVTFYSVDIFKDAGTNIDDNLSAIILGVVQVTFVIVSTMVIERLGRRILLILSEVGISISLLALGTYFFIKEQYPEQATGLGWLPLTSLMAYVLSFNFGLGPVPWTLMGELSPPHAKGLISSLTTAFSWGLGFIITKFFKDMTIALTTYGCYWFFSACSFAGLVYCIIFVPETKGKSSVEIQESFKKH</sequence>
<feature type="transmembrane region" description="Helical" evidence="9">
    <location>
        <begin position="418"/>
        <end position="438"/>
    </location>
</feature>
<feature type="transmembrane region" description="Helical" evidence="9">
    <location>
        <begin position="43"/>
        <end position="65"/>
    </location>
</feature>
<dbReference type="InterPro" id="IPR050549">
    <property type="entry name" value="MFS_Trehalose_Transporter"/>
</dbReference>
<keyword evidence="5 9" id="KW-0472">Membrane</keyword>
<feature type="transmembrane region" description="Helical" evidence="9">
    <location>
        <begin position="279"/>
        <end position="300"/>
    </location>
</feature>
<protein>
    <recommendedName>
        <fullName evidence="10">Major facilitator superfamily (MFS) profile domain-containing protein</fullName>
    </recommendedName>
</protein>
<evidence type="ECO:0000256" key="2">
    <source>
        <dbReference type="ARBA" id="ARBA00022475"/>
    </source>
</evidence>
<evidence type="ECO:0000256" key="5">
    <source>
        <dbReference type="ARBA" id="ARBA00023136"/>
    </source>
</evidence>
<feature type="transmembrane region" description="Helical" evidence="9">
    <location>
        <begin position="320"/>
        <end position="340"/>
    </location>
</feature>
<reference evidence="11" key="1">
    <citation type="submission" date="2021-06" db="EMBL/GenBank/DDBJ databases">
        <authorList>
            <person name="Hodson N. C."/>
            <person name="Mongue J. A."/>
            <person name="Jaron S. K."/>
        </authorList>
    </citation>
    <scope>NUCLEOTIDE SEQUENCE</scope>
</reference>